<dbReference type="InterPro" id="IPR006153">
    <property type="entry name" value="Cation/H_exchanger_TM"/>
</dbReference>
<dbReference type="OrthoDB" id="9781411at2"/>
<keyword evidence="4" id="KW-0050">Antiport</keyword>
<dbReference type="GO" id="GO:0015297">
    <property type="term" value="F:antiporter activity"/>
    <property type="evidence" value="ECO:0007669"/>
    <property type="project" value="UniProtKB-KW"/>
</dbReference>
<feature type="transmembrane region" description="Helical" evidence="11">
    <location>
        <begin position="175"/>
        <end position="204"/>
    </location>
</feature>
<feature type="transmembrane region" description="Helical" evidence="11">
    <location>
        <begin position="216"/>
        <end position="234"/>
    </location>
</feature>
<organism evidence="13 14">
    <name type="scientific">Magnetospirillum moscoviense</name>
    <dbReference type="NCBI Taxonomy" id="1437059"/>
    <lineage>
        <taxon>Bacteria</taxon>
        <taxon>Pseudomonadati</taxon>
        <taxon>Pseudomonadota</taxon>
        <taxon>Alphaproteobacteria</taxon>
        <taxon>Rhodospirillales</taxon>
        <taxon>Rhodospirillaceae</taxon>
        <taxon>Magnetospirillum</taxon>
    </lineage>
</organism>
<dbReference type="Pfam" id="PF00999">
    <property type="entry name" value="Na_H_Exchanger"/>
    <property type="match status" value="1"/>
</dbReference>
<keyword evidence="10 11" id="KW-0472">Membrane</keyword>
<comment type="subcellular location">
    <subcellularLocation>
        <location evidence="1">Endomembrane system</location>
        <topology evidence="1">Multi-pass membrane protein</topology>
    </subcellularLocation>
</comment>
<reference evidence="13 14" key="1">
    <citation type="submission" date="2016-04" db="EMBL/GenBank/DDBJ databases">
        <title>Draft genome sequence of freshwater magnetotactic bacteria Magnetospirillum marisnigri SP-1 and Magnetospirillum moscoviense BB-1.</title>
        <authorList>
            <person name="Koziaeva V."/>
            <person name="Dziuba M.V."/>
            <person name="Ivanov T.M."/>
            <person name="Kuznetsov B."/>
            <person name="Grouzdev D.S."/>
        </authorList>
    </citation>
    <scope>NUCLEOTIDE SEQUENCE [LARGE SCALE GENOMIC DNA]</scope>
    <source>
        <strain evidence="13 14">BB-1</strain>
    </source>
</reference>
<comment type="similarity">
    <text evidence="2">Belongs to the monovalent cation:proton antiporter 2 (CPA2) transporter (TC 2.A.37) family.</text>
</comment>
<evidence type="ECO:0000259" key="12">
    <source>
        <dbReference type="PROSITE" id="PS51201"/>
    </source>
</evidence>
<protein>
    <recommendedName>
        <fullName evidence="12">RCK N-terminal domain-containing protein</fullName>
    </recommendedName>
</protein>
<feature type="transmembrane region" description="Helical" evidence="11">
    <location>
        <begin position="297"/>
        <end position="319"/>
    </location>
</feature>
<evidence type="ECO:0000256" key="8">
    <source>
        <dbReference type="ARBA" id="ARBA00022989"/>
    </source>
</evidence>
<keyword evidence="7" id="KW-0630">Potassium</keyword>
<keyword evidence="6 11" id="KW-0812">Transmembrane</keyword>
<dbReference type="AlphaFoldDB" id="A0A178M5D3"/>
<dbReference type="PANTHER" id="PTHR46157">
    <property type="entry name" value="K(+) EFFLUX ANTIPORTER 3, CHLOROPLASTIC"/>
    <property type="match status" value="1"/>
</dbReference>
<feature type="transmembrane region" description="Helical" evidence="11">
    <location>
        <begin position="360"/>
        <end position="383"/>
    </location>
</feature>
<evidence type="ECO:0000256" key="3">
    <source>
        <dbReference type="ARBA" id="ARBA00022448"/>
    </source>
</evidence>
<dbReference type="NCBIfam" id="TIGR00932">
    <property type="entry name" value="2a37"/>
    <property type="match status" value="1"/>
</dbReference>
<keyword evidence="14" id="KW-1185">Reference proteome</keyword>
<dbReference type="Proteomes" id="UP000078543">
    <property type="component" value="Unassembled WGS sequence"/>
</dbReference>
<keyword evidence="5" id="KW-0633">Potassium transport</keyword>
<dbReference type="GO" id="GO:0006813">
    <property type="term" value="P:potassium ion transport"/>
    <property type="evidence" value="ECO:0007669"/>
    <property type="project" value="UniProtKB-KW"/>
</dbReference>
<feature type="transmembrane region" description="Helical" evidence="11">
    <location>
        <begin position="86"/>
        <end position="109"/>
    </location>
</feature>
<feature type="transmembrane region" description="Helical" evidence="11">
    <location>
        <begin position="326"/>
        <end position="348"/>
    </location>
</feature>
<evidence type="ECO:0000256" key="5">
    <source>
        <dbReference type="ARBA" id="ARBA00022538"/>
    </source>
</evidence>
<evidence type="ECO:0000256" key="9">
    <source>
        <dbReference type="ARBA" id="ARBA00023065"/>
    </source>
</evidence>
<dbReference type="InterPro" id="IPR003148">
    <property type="entry name" value="RCK_N"/>
</dbReference>
<feature type="transmembrane region" description="Helical" evidence="11">
    <location>
        <begin position="115"/>
        <end position="135"/>
    </location>
</feature>
<keyword evidence="3" id="KW-0813">Transport</keyword>
<evidence type="ECO:0000256" key="4">
    <source>
        <dbReference type="ARBA" id="ARBA00022449"/>
    </source>
</evidence>
<evidence type="ECO:0000256" key="10">
    <source>
        <dbReference type="ARBA" id="ARBA00023136"/>
    </source>
</evidence>
<dbReference type="InterPro" id="IPR036291">
    <property type="entry name" value="NAD(P)-bd_dom_sf"/>
</dbReference>
<evidence type="ECO:0000256" key="6">
    <source>
        <dbReference type="ARBA" id="ARBA00022692"/>
    </source>
</evidence>
<dbReference type="GO" id="GO:0012505">
    <property type="term" value="C:endomembrane system"/>
    <property type="evidence" value="ECO:0007669"/>
    <property type="project" value="UniProtKB-SubCell"/>
</dbReference>
<dbReference type="SUPFAM" id="SSF51735">
    <property type="entry name" value="NAD(P)-binding Rossmann-fold domains"/>
    <property type="match status" value="1"/>
</dbReference>
<accession>A0A178M5D3</accession>
<dbReference type="FunFam" id="3.40.50.720:FF:000036">
    <property type="entry name" value="Glutathione-regulated potassium-efflux system protein KefB"/>
    <property type="match status" value="1"/>
</dbReference>
<evidence type="ECO:0000313" key="13">
    <source>
        <dbReference type="EMBL" id="OAN43773.1"/>
    </source>
</evidence>
<evidence type="ECO:0000256" key="2">
    <source>
        <dbReference type="ARBA" id="ARBA00005551"/>
    </source>
</evidence>
<feature type="transmembrane region" description="Helical" evidence="11">
    <location>
        <begin position="31"/>
        <end position="50"/>
    </location>
</feature>
<name>A0A178M5D3_9PROT</name>
<dbReference type="Gene3D" id="1.20.1530.20">
    <property type="match status" value="1"/>
</dbReference>
<feature type="domain" description="RCK N-terminal" evidence="12">
    <location>
        <begin position="404"/>
        <end position="521"/>
    </location>
</feature>
<feature type="transmembrane region" description="Helical" evidence="11">
    <location>
        <begin position="56"/>
        <end position="74"/>
    </location>
</feature>
<gene>
    <name evidence="13" type="ORF">A6A05_05365</name>
</gene>
<dbReference type="PANTHER" id="PTHR46157:SF4">
    <property type="entry name" value="K(+) EFFLUX ANTIPORTER 3, CHLOROPLASTIC"/>
    <property type="match status" value="1"/>
</dbReference>
<comment type="caution">
    <text evidence="13">The sequence shown here is derived from an EMBL/GenBank/DDBJ whole genome shotgun (WGS) entry which is preliminary data.</text>
</comment>
<dbReference type="PROSITE" id="PS51201">
    <property type="entry name" value="RCK_N"/>
    <property type="match status" value="1"/>
</dbReference>
<proteinExistence type="inferred from homology"/>
<dbReference type="GO" id="GO:1902600">
    <property type="term" value="P:proton transmembrane transport"/>
    <property type="evidence" value="ECO:0007669"/>
    <property type="project" value="InterPro"/>
</dbReference>
<feature type="transmembrane region" description="Helical" evidence="11">
    <location>
        <begin position="6"/>
        <end position="24"/>
    </location>
</feature>
<dbReference type="Pfam" id="PF02254">
    <property type="entry name" value="TrkA_N"/>
    <property type="match status" value="1"/>
</dbReference>
<dbReference type="RefSeq" id="WP_068504903.1">
    <property type="nucleotide sequence ID" value="NZ_LWQU01000207.1"/>
</dbReference>
<keyword evidence="9" id="KW-0406">Ion transport</keyword>
<feature type="transmembrane region" description="Helical" evidence="11">
    <location>
        <begin position="240"/>
        <end position="256"/>
    </location>
</feature>
<evidence type="ECO:0000256" key="7">
    <source>
        <dbReference type="ARBA" id="ARBA00022958"/>
    </source>
</evidence>
<dbReference type="GO" id="GO:0008324">
    <property type="term" value="F:monoatomic cation transmembrane transporter activity"/>
    <property type="evidence" value="ECO:0007669"/>
    <property type="project" value="InterPro"/>
</dbReference>
<evidence type="ECO:0000313" key="14">
    <source>
        <dbReference type="Proteomes" id="UP000078543"/>
    </source>
</evidence>
<dbReference type="InterPro" id="IPR004771">
    <property type="entry name" value="K/H_exchanger"/>
</dbReference>
<keyword evidence="8 11" id="KW-1133">Transmembrane helix</keyword>
<dbReference type="EMBL" id="LWQU01000207">
    <property type="protein sequence ID" value="OAN43773.1"/>
    <property type="molecule type" value="Genomic_DNA"/>
</dbReference>
<feature type="transmembrane region" description="Helical" evidence="11">
    <location>
        <begin position="147"/>
        <end position="169"/>
    </location>
</feature>
<dbReference type="Gene3D" id="3.40.50.720">
    <property type="entry name" value="NAD(P)-binding Rossmann-like Domain"/>
    <property type="match status" value="1"/>
</dbReference>
<sequence>MHHGIIEDILVFLAVAVVISPLCQRLRVSPVLGYLVAGSVVGPVGLGLIADNDGTRGLAELGIVFLLFMIGLELSWERLKVIRHYIFGLGSAQVMLTGLAATLALTLVGTDFRPALVIGFALAFSSTAFVLQILSDQGSMNSQGGRVAVAVLILQDLAVVPLLVLIPLLATSHDFLSGAAALGLSVGKAAIAMTLIFAAARLALRPLFQAVASTHSPEVFVAAALLAVIGTSFATEAAGLSHSLGAFLAGVLLASTEFRHQVEADLQPIRGLLMGLFFLTVGMVVDPHQVLARLPEMATMVGALLAGKALILTGLALAFRFPLATALNLGLLLAQGGEFAFVVLAKAGQVGLTNAATVEIITAVVAISMALTPILAAIGDWVIRRHRRQQGAAHVPDEDAKDLKDHVVLVGCGRSGQIVATILAEKSIPFVALDRDPHMVELLRAKGQPVYFGDVRKVDVLKAVGAARARLVVMTINSGSGREKLVPRLKRAFPDLRLLVRARDRRQARVLEALGAHVVVPEILEGSLHLAGHALTTVGVPPADVHDLIESYRKNDYARLALTHEVE</sequence>
<evidence type="ECO:0000256" key="1">
    <source>
        <dbReference type="ARBA" id="ARBA00004127"/>
    </source>
</evidence>
<dbReference type="InterPro" id="IPR038770">
    <property type="entry name" value="Na+/solute_symporter_sf"/>
</dbReference>
<feature type="transmembrane region" description="Helical" evidence="11">
    <location>
        <begin position="268"/>
        <end position="285"/>
    </location>
</feature>
<dbReference type="STRING" id="1437059.A6A05_05365"/>
<dbReference type="GO" id="GO:0016020">
    <property type="term" value="C:membrane"/>
    <property type="evidence" value="ECO:0007669"/>
    <property type="project" value="InterPro"/>
</dbReference>
<evidence type="ECO:0000256" key="11">
    <source>
        <dbReference type="SAM" id="Phobius"/>
    </source>
</evidence>